<reference evidence="12 13" key="1">
    <citation type="journal article" date="2019" name="PLoS ONE">
        <title>Genomic analyses reveal an absence of contemporary introgressive admixture between fin whales and blue whales, despite known hybrids.</title>
        <authorList>
            <person name="Westbury M.V."/>
            <person name="Petersen B."/>
            <person name="Lorenzen E.D."/>
        </authorList>
    </citation>
    <scope>NUCLEOTIDE SEQUENCE [LARGE SCALE GENOMIC DNA]</scope>
    <source>
        <strain evidence="12">FinWhale-01</strain>
    </source>
</reference>
<comment type="subunit">
    <text evidence="5">Homohexamer. Interacts with HADH; this interaction inhibits the activation of GLUD1.</text>
</comment>
<dbReference type="InterPro" id="IPR006096">
    <property type="entry name" value="Glu/Leu/Phe/Val/Trp_DH_C"/>
</dbReference>
<dbReference type="InterPro" id="IPR046346">
    <property type="entry name" value="Aminoacid_DH-like_N_sf"/>
</dbReference>
<dbReference type="EMBL" id="SGJD01012238">
    <property type="protein sequence ID" value="KAB0388735.1"/>
    <property type="molecule type" value="Genomic_DNA"/>
</dbReference>
<dbReference type="InterPro" id="IPR036291">
    <property type="entry name" value="NAD(P)-bd_dom_sf"/>
</dbReference>
<accession>A0A643BM71</accession>
<feature type="domain" description="Glutamate/phenylalanine/leucine/valine/L-tryptophan dehydrogenase C-terminal" evidence="10">
    <location>
        <begin position="277"/>
        <end position="400"/>
    </location>
</feature>
<dbReference type="PANTHER" id="PTHR11606:SF13">
    <property type="entry name" value="GLUTAMATE DEHYDROGENASE 1, MITOCHONDRIAL"/>
    <property type="match status" value="1"/>
</dbReference>
<dbReference type="GO" id="GO:0005739">
    <property type="term" value="C:mitochondrion"/>
    <property type="evidence" value="ECO:0007669"/>
    <property type="project" value="TreeGrafter"/>
</dbReference>
<dbReference type="InterPro" id="IPR006097">
    <property type="entry name" value="Glu/Leu/Phe/Val/Trp_DH_dimer"/>
</dbReference>
<dbReference type="SUPFAM" id="SSF53223">
    <property type="entry name" value="Aminoacid dehydrogenase-like, N-terminal domain"/>
    <property type="match status" value="1"/>
</dbReference>
<dbReference type="SUPFAM" id="SSF51735">
    <property type="entry name" value="NAD(P)-binding Rossmann-fold domains"/>
    <property type="match status" value="1"/>
</dbReference>
<evidence type="ECO:0000256" key="5">
    <source>
        <dbReference type="ARBA" id="ARBA00047084"/>
    </source>
</evidence>
<evidence type="ECO:0000256" key="1">
    <source>
        <dbReference type="ARBA" id="ARBA00006382"/>
    </source>
</evidence>
<dbReference type="GO" id="GO:0006538">
    <property type="term" value="P:L-glutamate catabolic process"/>
    <property type="evidence" value="ECO:0007669"/>
    <property type="project" value="TreeGrafter"/>
</dbReference>
<name>A0A643BM71_BALPH</name>
<evidence type="ECO:0000256" key="3">
    <source>
        <dbReference type="ARBA" id="ARBA00023002"/>
    </source>
</evidence>
<dbReference type="Pfam" id="PF02812">
    <property type="entry name" value="ELFV_dehydrog_N"/>
    <property type="match status" value="1"/>
</dbReference>
<dbReference type="Proteomes" id="UP000437017">
    <property type="component" value="Unassembled WGS sequence"/>
</dbReference>
<keyword evidence="13" id="KW-1185">Reference proteome</keyword>
<evidence type="ECO:0000256" key="6">
    <source>
        <dbReference type="ARBA" id="ARBA00047867"/>
    </source>
</evidence>
<evidence type="ECO:0000259" key="11">
    <source>
        <dbReference type="Pfam" id="PF02812"/>
    </source>
</evidence>
<evidence type="ECO:0000256" key="2">
    <source>
        <dbReference type="ARBA" id="ARBA00012889"/>
    </source>
</evidence>
<dbReference type="InterPro" id="IPR006095">
    <property type="entry name" value="Glu/Leu/Phe/Val/Trp_DH"/>
</dbReference>
<evidence type="ECO:0000256" key="8">
    <source>
        <dbReference type="RuleBase" id="RU004417"/>
    </source>
</evidence>
<sequence>DVELSPSSPPESLVSVQGQMAQHVFRDQEQKAGRTSRQQIRSPYVLYNVAINQGQMPKTKLSLPWGGEMGQNLLLETEYETQAILSIKSEKKDLRERASPAGPSAGPAGALASAQPSNYAGRLRPPGYTIATAMTQPLQAGGALPRLWSVLEHIMEDKLMADIPEGYRAQSSQHCTPCKGRVGYCEDVSVDEVKSLASLMTYKCAVVEVPFDCAKAGVKINPKNHTDNKLEKITRRFTMELPKKGSLLVLRLMCLPRSGAQILMHMPAINGKPISQGSIHRCTSATGRGVFHGIENFLNEASYMSILCMTPGFVDKTFVIQGFGNVGLYSVTYLHHIGAKCVDGDGIDPKELEDFKLQHGSIGDQSMDQSVVEIFSLYPQRVLKQSIRQTMPMATKYNLELAAYVSTIEKVFGVYSEAGLLLHCPIYL</sequence>
<keyword evidence="3 8" id="KW-0560">Oxidoreductase</keyword>
<dbReference type="PRINTS" id="PR00082">
    <property type="entry name" value="GLFDHDRGNASE"/>
</dbReference>
<feature type="non-terminal residue" evidence="12">
    <location>
        <position position="1"/>
    </location>
</feature>
<evidence type="ECO:0000313" key="12">
    <source>
        <dbReference type="EMBL" id="KAB0388735.1"/>
    </source>
</evidence>
<evidence type="ECO:0000256" key="4">
    <source>
        <dbReference type="ARBA" id="ARBA00040147"/>
    </source>
</evidence>
<feature type="region of interest" description="Disordered" evidence="9">
    <location>
        <begin position="92"/>
        <end position="116"/>
    </location>
</feature>
<dbReference type="Gene3D" id="3.40.50.720">
    <property type="entry name" value="NAD(P)-binding Rossmann-like Domain"/>
    <property type="match status" value="1"/>
</dbReference>
<comment type="similarity">
    <text evidence="1 8">Belongs to the Glu/Leu/Phe/Val dehydrogenases family.</text>
</comment>
<comment type="catalytic activity">
    <reaction evidence="7">
        <text>L-glutamate + NADP(+) + H2O = 2-oxoglutarate + NH4(+) + NADPH + H(+)</text>
        <dbReference type="Rhea" id="RHEA:11612"/>
        <dbReference type="ChEBI" id="CHEBI:15377"/>
        <dbReference type="ChEBI" id="CHEBI:15378"/>
        <dbReference type="ChEBI" id="CHEBI:16810"/>
        <dbReference type="ChEBI" id="CHEBI:28938"/>
        <dbReference type="ChEBI" id="CHEBI:29985"/>
        <dbReference type="ChEBI" id="CHEBI:57783"/>
        <dbReference type="ChEBI" id="CHEBI:58349"/>
        <dbReference type="EC" id="1.4.1.3"/>
    </reaction>
</comment>
<protein>
    <recommendedName>
        <fullName evidence="4">Glutamate dehydrogenase 1, mitochondrial</fullName>
        <ecNumber evidence="2">1.4.1.3</ecNumber>
    </recommendedName>
</protein>
<dbReference type="OrthoDB" id="6718861at2759"/>
<comment type="catalytic activity">
    <reaction evidence="6">
        <text>L-glutamate + NAD(+) + H2O = 2-oxoglutarate + NH4(+) + NADH + H(+)</text>
        <dbReference type="Rhea" id="RHEA:15133"/>
        <dbReference type="ChEBI" id="CHEBI:15377"/>
        <dbReference type="ChEBI" id="CHEBI:15378"/>
        <dbReference type="ChEBI" id="CHEBI:16810"/>
        <dbReference type="ChEBI" id="CHEBI:28938"/>
        <dbReference type="ChEBI" id="CHEBI:29985"/>
        <dbReference type="ChEBI" id="CHEBI:57540"/>
        <dbReference type="ChEBI" id="CHEBI:57945"/>
        <dbReference type="EC" id="1.4.1.3"/>
    </reaction>
</comment>
<evidence type="ECO:0000256" key="9">
    <source>
        <dbReference type="SAM" id="MobiDB-lite"/>
    </source>
</evidence>
<feature type="domain" description="Glutamate/phenylalanine/leucine/valine/L-tryptophan dehydrogenase dimerisation" evidence="11">
    <location>
        <begin position="156"/>
        <end position="242"/>
    </location>
</feature>
<organism evidence="12 13">
    <name type="scientific">Balaenoptera physalus</name>
    <name type="common">Fin whale</name>
    <name type="synonym">Balaena physalus</name>
    <dbReference type="NCBI Taxonomy" id="9770"/>
    <lineage>
        <taxon>Eukaryota</taxon>
        <taxon>Metazoa</taxon>
        <taxon>Chordata</taxon>
        <taxon>Craniata</taxon>
        <taxon>Vertebrata</taxon>
        <taxon>Euteleostomi</taxon>
        <taxon>Mammalia</taxon>
        <taxon>Eutheria</taxon>
        <taxon>Laurasiatheria</taxon>
        <taxon>Artiodactyla</taxon>
        <taxon>Whippomorpha</taxon>
        <taxon>Cetacea</taxon>
        <taxon>Mysticeti</taxon>
        <taxon>Balaenopteridae</taxon>
        <taxon>Balaenoptera</taxon>
    </lineage>
</organism>
<dbReference type="EC" id="1.4.1.3" evidence="2"/>
<feature type="compositionally biased region" description="Low complexity" evidence="9">
    <location>
        <begin position="99"/>
        <end position="114"/>
    </location>
</feature>
<dbReference type="PANTHER" id="PTHR11606">
    <property type="entry name" value="GLUTAMATE DEHYDROGENASE"/>
    <property type="match status" value="1"/>
</dbReference>
<comment type="caution">
    <text evidence="12">The sequence shown here is derived from an EMBL/GenBank/DDBJ whole genome shotgun (WGS) entry which is preliminary data.</text>
</comment>
<dbReference type="AlphaFoldDB" id="A0A643BM71"/>
<gene>
    <name evidence="12" type="ORF">E2I00_001833</name>
</gene>
<proteinExistence type="inferred from homology"/>
<dbReference type="Gene3D" id="3.40.50.10860">
    <property type="entry name" value="Leucine Dehydrogenase, chain A, domain 1"/>
    <property type="match status" value="1"/>
</dbReference>
<evidence type="ECO:0000256" key="7">
    <source>
        <dbReference type="ARBA" id="ARBA00048577"/>
    </source>
</evidence>
<dbReference type="GO" id="GO:0004352">
    <property type="term" value="F:glutamate dehydrogenase (NAD+) activity"/>
    <property type="evidence" value="ECO:0007669"/>
    <property type="project" value="TreeGrafter"/>
</dbReference>
<evidence type="ECO:0000259" key="10">
    <source>
        <dbReference type="Pfam" id="PF00208"/>
    </source>
</evidence>
<dbReference type="Pfam" id="PF00208">
    <property type="entry name" value="ELFV_dehydrog"/>
    <property type="match status" value="1"/>
</dbReference>
<evidence type="ECO:0000313" key="13">
    <source>
        <dbReference type="Proteomes" id="UP000437017"/>
    </source>
</evidence>